<sequence>GEPGEGSAGHGPQEERRTKEGRRMRVSPWVASHVAIELRRLTVEGQGRYTRHVNWGRERGWSLIDERKAWRGRKGFGAHGNEQMRKNGGYVLRVGRGRTTASKLKGRKREGRSLGDCQVAGGHQEGDGGRTKGQEH</sequence>
<dbReference type="Proteomes" id="UP000017836">
    <property type="component" value="Unassembled WGS sequence"/>
</dbReference>
<feature type="region of interest" description="Disordered" evidence="1">
    <location>
        <begin position="94"/>
        <end position="136"/>
    </location>
</feature>
<feature type="compositionally biased region" description="Basic and acidic residues" evidence="1">
    <location>
        <begin position="124"/>
        <end position="136"/>
    </location>
</feature>
<feature type="compositionally biased region" description="Basic and acidic residues" evidence="1">
    <location>
        <begin position="12"/>
        <end position="23"/>
    </location>
</feature>
<dbReference type="Gramene" id="ERN00048">
    <property type="protein sequence ID" value="ERN00048"/>
    <property type="gene ID" value="AMTR_s00105p00072830"/>
</dbReference>
<accession>W1NWM6</accession>
<protein>
    <submittedName>
        <fullName evidence="2">Uncharacterized protein</fullName>
    </submittedName>
</protein>
<evidence type="ECO:0000256" key="1">
    <source>
        <dbReference type="SAM" id="MobiDB-lite"/>
    </source>
</evidence>
<evidence type="ECO:0000313" key="2">
    <source>
        <dbReference type="EMBL" id="ERN00048.1"/>
    </source>
</evidence>
<dbReference type="HOGENOM" id="CLU_1880695_0_0_1"/>
<name>W1NWM6_AMBTC</name>
<feature type="region of interest" description="Disordered" evidence="1">
    <location>
        <begin position="1"/>
        <end position="25"/>
    </location>
</feature>
<organism evidence="2 3">
    <name type="scientific">Amborella trichopoda</name>
    <dbReference type="NCBI Taxonomy" id="13333"/>
    <lineage>
        <taxon>Eukaryota</taxon>
        <taxon>Viridiplantae</taxon>
        <taxon>Streptophyta</taxon>
        <taxon>Embryophyta</taxon>
        <taxon>Tracheophyta</taxon>
        <taxon>Spermatophyta</taxon>
        <taxon>Magnoliopsida</taxon>
        <taxon>Amborellales</taxon>
        <taxon>Amborellaceae</taxon>
        <taxon>Amborella</taxon>
    </lineage>
</organism>
<keyword evidence="3" id="KW-1185">Reference proteome</keyword>
<feature type="non-terminal residue" evidence="2">
    <location>
        <position position="1"/>
    </location>
</feature>
<dbReference type="EMBL" id="KI394961">
    <property type="protein sequence ID" value="ERN00048.1"/>
    <property type="molecule type" value="Genomic_DNA"/>
</dbReference>
<dbReference type="AlphaFoldDB" id="W1NWM6"/>
<gene>
    <name evidence="2" type="ORF">AMTR_s00105p00072830</name>
</gene>
<proteinExistence type="predicted"/>
<reference evidence="3" key="1">
    <citation type="journal article" date="2013" name="Science">
        <title>The Amborella genome and the evolution of flowering plants.</title>
        <authorList>
            <consortium name="Amborella Genome Project"/>
        </authorList>
    </citation>
    <scope>NUCLEOTIDE SEQUENCE [LARGE SCALE GENOMIC DNA]</scope>
</reference>
<evidence type="ECO:0000313" key="3">
    <source>
        <dbReference type="Proteomes" id="UP000017836"/>
    </source>
</evidence>